<dbReference type="PANTHER" id="PTHR22893">
    <property type="entry name" value="NADH OXIDOREDUCTASE-RELATED"/>
    <property type="match status" value="1"/>
</dbReference>
<accession>A0ABZ2K6X1</accession>
<dbReference type="InterPro" id="IPR045247">
    <property type="entry name" value="Oye-like"/>
</dbReference>
<dbReference type="Proteomes" id="UP001379533">
    <property type="component" value="Chromosome"/>
</dbReference>
<gene>
    <name evidence="2" type="ORF">LZC95_39695</name>
</gene>
<dbReference type="RefSeq" id="WP_394843162.1">
    <property type="nucleotide sequence ID" value="NZ_CP089982.1"/>
</dbReference>
<organism evidence="2 3">
    <name type="scientific">Pendulispora brunnea</name>
    <dbReference type="NCBI Taxonomy" id="2905690"/>
    <lineage>
        <taxon>Bacteria</taxon>
        <taxon>Pseudomonadati</taxon>
        <taxon>Myxococcota</taxon>
        <taxon>Myxococcia</taxon>
        <taxon>Myxococcales</taxon>
        <taxon>Sorangiineae</taxon>
        <taxon>Pendulisporaceae</taxon>
        <taxon>Pendulispora</taxon>
    </lineage>
</organism>
<evidence type="ECO:0000259" key="1">
    <source>
        <dbReference type="Pfam" id="PF00724"/>
    </source>
</evidence>
<dbReference type="CDD" id="cd02933">
    <property type="entry name" value="OYE_like_FMN"/>
    <property type="match status" value="1"/>
</dbReference>
<feature type="domain" description="NADH:flavin oxidoreductase/NADH oxidase N-terminal" evidence="1">
    <location>
        <begin position="2"/>
        <end position="327"/>
    </location>
</feature>
<sequence length="352" mass="38168">MSLFSPFRLGPLQLANRVAMAPMTRSRAEGSLPNELHRDYYVQRASAGLIITEGTAPSPNALGYARIPGLFSAEHVARWRKVTEGVHAAGGKIIAQLMHVGRIAHALNLPENARVVAPSAVRAEGQMYTDQQGLQPHPTPEAMSASDLHEARDEYRSAAMRAIEAGFDGVELHGANGYLLEQFLHPHTNRRTDEYGGSVERRIRFVAETIEVTAAAIGAERLAIRLSPYSTYNDLPQHDMVEAQYLALAGKLRGLLYVHLVRAARDGFDALASDIRRAYGGPIILNAGFDAASAQSAIDAGQADMVSFGRPFIANPDLVLRMQKGAELAVPDHAKFYTPGANGYTDYPSLSV</sequence>
<dbReference type="SUPFAM" id="SSF51395">
    <property type="entry name" value="FMN-linked oxidoreductases"/>
    <property type="match status" value="1"/>
</dbReference>
<dbReference type="EMBL" id="CP089982">
    <property type="protein sequence ID" value="WXA92559.1"/>
    <property type="molecule type" value="Genomic_DNA"/>
</dbReference>
<name>A0ABZ2K6X1_9BACT</name>
<protein>
    <submittedName>
        <fullName evidence="2">Alkene reductase</fullName>
    </submittedName>
</protein>
<reference evidence="2 3" key="1">
    <citation type="submission" date="2021-12" db="EMBL/GenBank/DDBJ databases">
        <title>Discovery of the Pendulisporaceae a myxobacterial family with distinct sporulation behavior and unique specialized metabolism.</title>
        <authorList>
            <person name="Garcia R."/>
            <person name="Popoff A."/>
            <person name="Bader C.D."/>
            <person name="Loehr J."/>
            <person name="Walesch S."/>
            <person name="Walt C."/>
            <person name="Boldt J."/>
            <person name="Bunk B."/>
            <person name="Haeckl F.J.F.P.J."/>
            <person name="Gunesch A.P."/>
            <person name="Birkelbach J."/>
            <person name="Nuebel U."/>
            <person name="Pietschmann T."/>
            <person name="Bach T."/>
            <person name="Mueller R."/>
        </authorList>
    </citation>
    <scope>NUCLEOTIDE SEQUENCE [LARGE SCALE GENOMIC DNA]</scope>
    <source>
        <strain evidence="2 3">MSr12523</strain>
    </source>
</reference>
<dbReference type="Gene3D" id="3.20.20.70">
    <property type="entry name" value="Aldolase class I"/>
    <property type="match status" value="1"/>
</dbReference>
<dbReference type="PANTHER" id="PTHR22893:SF91">
    <property type="entry name" value="NADPH DEHYDROGENASE 2-RELATED"/>
    <property type="match status" value="1"/>
</dbReference>
<dbReference type="Pfam" id="PF00724">
    <property type="entry name" value="Oxidored_FMN"/>
    <property type="match status" value="1"/>
</dbReference>
<proteinExistence type="predicted"/>
<dbReference type="InterPro" id="IPR001155">
    <property type="entry name" value="OxRdtase_FMN_N"/>
</dbReference>
<keyword evidence="3" id="KW-1185">Reference proteome</keyword>
<evidence type="ECO:0000313" key="2">
    <source>
        <dbReference type="EMBL" id="WXA92559.1"/>
    </source>
</evidence>
<dbReference type="InterPro" id="IPR013785">
    <property type="entry name" value="Aldolase_TIM"/>
</dbReference>
<evidence type="ECO:0000313" key="3">
    <source>
        <dbReference type="Proteomes" id="UP001379533"/>
    </source>
</evidence>